<dbReference type="GO" id="GO:0000271">
    <property type="term" value="P:polysaccharide biosynthetic process"/>
    <property type="evidence" value="ECO:0007669"/>
    <property type="project" value="TreeGrafter"/>
</dbReference>
<dbReference type="InterPro" id="IPR050879">
    <property type="entry name" value="Acyltransferase_3"/>
</dbReference>
<keyword evidence="1" id="KW-0812">Transmembrane</keyword>
<comment type="caution">
    <text evidence="4">The sequence shown here is derived from an EMBL/GenBank/DDBJ whole genome shotgun (WGS) entry which is preliminary data.</text>
</comment>
<feature type="transmembrane region" description="Helical" evidence="1">
    <location>
        <begin position="403"/>
        <end position="420"/>
    </location>
</feature>
<keyword evidence="1" id="KW-0472">Membrane</keyword>
<dbReference type="GO" id="GO:0016020">
    <property type="term" value="C:membrane"/>
    <property type="evidence" value="ECO:0007669"/>
    <property type="project" value="TreeGrafter"/>
</dbReference>
<dbReference type="InterPro" id="IPR002656">
    <property type="entry name" value="Acyl_transf_3_dom"/>
</dbReference>
<dbReference type="PANTHER" id="PTHR23028">
    <property type="entry name" value="ACETYLTRANSFERASE"/>
    <property type="match status" value="1"/>
</dbReference>
<gene>
    <name evidence="4" type="ORF">CYNAS_LOCUS18232</name>
</gene>
<dbReference type="AlphaFoldDB" id="A0AA36H8W2"/>
<keyword evidence="1" id="KW-1133">Transmembrane helix</keyword>
<feature type="transmembrane region" description="Helical" evidence="1">
    <location>
        <begin position="116"/>
        <end position="137"/>
    </location>
</feature>
<keyword evidence="5" id="KW-1185">Reference proteome</keyword>
<feature type="transmembrane region" description="Helical" evidence="1">
    <location>
        <begin position="271"/>
        <end position="289"/>
    </location>
</feature>
<reference evidence="4" key="1">
    <citation type="submission" date="2023-07" db="EMBL/GenBank/DDBJ databases">
        <authorList>
            <consortium name="CYATHOMIX"/>
        </authorList>
    </citation>
    <scope>NUCLEOTIDE SEQUENCE</scope>
    <source>
        <strain evidence="4">N/A</strain>
    </source>
</reference>
<evidence type="ECO:0000313" key="5">
    <source>
        <dbReference type="Proteomes" id="UP001176961"/>
    </source>
</evidence>
<feature type="domain" description="SGNH" evidence="3">
    <location>
        <begin position="513"/>
        <end position="697"/>
    </location>
</feature>
<feature type="transmembrane region" description="Helical" evidence="1">
    <location>
        <begin position="372"/>
        <end position="391"/>
    </location>
</feature>
<protein>
    <recommendedName>
        <fullName evidence="6">Acyltransferase</fullName>
    </recommendedName>
</protein>
<name>A0AA36H8W2_CYLNA</name>
<evidence type="ECO:0000256" key="1">
    <source>
        <dbReference type="SAM" id="Phobius"/>
    </source>
</evidence>
<dbReference type="Pfam" id="PF01757">
    <property type="entry name" value="Acyl_transf_3"/>
    <property type="match status" value="1"/>
</dbReference>
<evidence type="ECO:0008006" key="6">
    <source>
        <dbReference type="Google" id="ProtNLM"/>
    </source>
</evidence>
<feature type="domain" description="Acyltransferase 3" evidence="2">
    <location>
        <begin position="89"/>
        <end position="420"/>
    </location>
</feature>
<evidence type="ECO:0000259" key="2">
    <source>
        <dbReference type="Pfam" id="PF01757"/>
    </source>
</evidence>
<dbReference type="InterPro" id="IPR043968">
    <property type="entry name" value="SGNH"/>
</dbReference>
<feature type="transmembrane region" description="Helical" evidence="1">
    <location>
        <begin position="93"/>
        <end position="110"/>
    </location>
</feature>
<dbReference type="Proteomes" id="UP001176961">
    <property type="component" value="Unassembled WGS sequence"/>
</dbReference>
<proteinExistence type="predicted"/>
<dbReference type="EMBL" id="CATQJL010000316">
    <property type="protein sequence ID" value="CAJ0606249.1"/>
    <property type="molecule type" value="Genomic_DNA"/>
</dbReference>
<feature type="transmembrane region" description="Helical" evidence="1">
    <location>
        <begin position="158"/>
        <end position="177"/>
    </location>
</feature>
<organism evidence="4 5">
    <name type="scientific">Cylicocyclus nassatus</name>
    <name type="common">Nematode worm</name>
    <dbReference type="NCBI Taxonomy" id="53992"/>
    <lineage>
        <taxon>Eukaryota</taxon>
        <taxon>Metazoa</taxon>
        <taxon>Ecdysozoa</taxon>
        <taxon>Nematoda</taxon>
        <taxon>Chromadorea</taxon>
        <taxon>Rhabditida</taxon>
        <taxon>Rhabditina</taxon>
        <taxon>Rhabditomorpha</taxon>
        <taxon>Strongyloidea</taxon>
        <taxon>Strongylidae</taxon>
        <taxon>Cylicocyclus</taxon>
    </lineage>
</organism>
<dbReference type="PANTHER" id="PTHR23028:SF53">
    <property type="entry name" value="ACYL_TRANSF_3 DOMAIN-CONTAINING PROTEIN"/>
    <property type="match status" value="1"/>
</dbReference>
<feature type="transmembrane region" description="Helical" evidence="1">
    <location>
        <begin position="427"/>
        <end position="445"/>
    </location>
</feature>
<feature type="transmembrane region" description="Helical" evidence="1">
    <location>
        <begin position="318"/>
        <end position="337"/>
    </location>
</feature>
<evidence type="ECO:0000259" key="3">
    <source>
        <dbReference type="Pfam" id="PF19040"/>
    </source>
</evidence>
<accession>A0AA36H8W2</accession>
<sequence length="738" mass="85000">MIMGLTPYAGNKHWCNLNSIPSFLQKKRSPSRLLLSQVFASQSCYHLVFTFRESMSRGLLLPERALQDEGETDKPLTAESSSTNQKREDIQGIRGWAICMVLAFHFFPTYCPNGYVGVDMFFVVSGFLMAMIITRALPITASSLSTFYYRRIKRILPMYYMVLFAVLLFVVVELPTFRSMNFASSRRALLLITNIRFSETDVLKGYEEMLNDADDLFTHTWSLCVEMQWYLLVPPLFFLQNLLPLPKTMFFLGVAYASMQLYFTVDSNTAFYNVFTRIWQFCAGMIAFVHDSDTSQATKTYQVIESNDSLQRKGKMDCTVVLPWFVFVLAIMVPFLWTPLPKRFLRVETTIMTAILIRLGKRHQTAVLTKKEVVYVGAISYALYLIHWPVFVVMKCWYPDNPLSSPVGVITSIFLASLTYRFYETNFLQWSTATICLLITTLFIGCRCLSSLSTENELFKSAKIDYNLIKVEDAAWNLTLMRLLNAAETPGFPHMWHKECNYSARFLNESIAPLGLCSMEEGNGTVDMLVAGNSFACNQGDVIYKVYKSYARRFYIFCVVYCEMYRPKCKVSFNFTRIVEELKPNVVFMIDRAILMKAPLNVTQPIDKDRIFGYYMNLLRFLEKRTKKIYILQGLPSCVASCSAKAVQYLKNGKALSTIKDGLIIKDEFFARLRILELGKRCKKCEIVDYMPMFVDKNGHYLGYNPNTNLISFSRSSLISLLYPEINEVFCFIFTHTF</sequence>
<dbReference type="Pfam" id="PF19040">
    <property type="entry name" value="SGNH"/>
    <property type="match status" value="1"/>
</dbReference>
<dbReference type="GO" id="GO:0016747">
    <property type="term" value="F:acyltransferase activity, transferring groups other than amino-acyl groups"/>
    <property type="evidence" value="ECO:0007669"/>
    <property type="project" value="InterPro"/>
</dbReference>
<evidence type="ECO:0000313" key="4">
    <source>
        <dbReference type="EMBL" id="CAJ0606249.1"/>
    </source>
</evidence>